<gene>
    <name evidence="1" type="ORF">HMPREF0372_00811</name>
</gene>
<dbReference type="Proteomes" id="UP000004459">
    <property type="component" value="Unassembled WGS sequence"/>
</dbReference>
<sequence>MGTLFTHRLLTPLLYCRWSALALLYRLALAARLASSLSISFNK</sequence>
<name>G9YMU0_FLAPL</name>
<dbReference type="HOGENOM" id="CLU_3233933_0_0_9"/>
<dbReference type="AlphaFoldDB" id="G9YMU0"/>
<dbReference type="PATRIC" id="fig|411475.3.peg.711"/>
<accession>G9YMU0</accession>
<dbReference type="EMBL" id="AGCK01000054">
    <property type="protein sequence ID" value="EHM53864.1"/>
    <property type="molecule type" value="Genomic_DNA"/>
</dbReference>
<organism evidence="1 2">
    <name type="scientific">Flavonifractor plautii ATCC 29863</name>
    <dbReference type="NCBI Taxonomy" id="411475"/>
    <lineage>
        <taxon>Bacteria</taxon>
        <taxon>Bacillati</taxon>
        <taxon>Bacillota</taxon>
        <taxon>Clostridia</taxon>
        <taxon>Eubacteriales</taxon>
        <taxon>Oscillospiraceae</taxon>
        <taxon>Flavonifractor</taxon>
    </lineage>
</organism>
<reference evidence="1 2" key="1">
    <citation type="submission" date="2011-08" db="EMBL/GenBank/DDBJ databases">
        <authorList>
            <person name="Weinstock G."/>
            <person name="Sodergren E."/>
            <person name="Clifton S."/>
            <person name="Fulton L."/>
            <person name="Fulton B."/>
            <person name="Courtney L."/>
            <person name="Fronick C."/>
            <person name="Harrison M."/>
            <person name="Strong C."/>
            <person name="Farmer C."/>
            <person name="Delahaunty K."/>
            <person name="Markovic C."/>
            <person name="Hall O."/>
            <person name="Minx P."/>
            <person name="Tomlinson C."/>
            <person name="Mitreva M."/>
            <person name="Hou S."/>
            <person name="Chen J."/>
            <person name="Wollam A."/>
            <person name="Pepin K.H."/>
            <person name="Johnson M."/>
            <person name="Bhonagiri V."/>
            <person name="Zhang X."/>
            <person name="Suruliraj S."/>
            <person name="Warren W."/>
            <person name="Chinwalla A."/>
            <person name="Mardis E.R."/>
            <person name="Wilson R.K."/>
        </authorList>
    </citation>
    <scope>NUCLEOTIDE SEQUENCE [LARGE SCALE GENOMIC DNA]</scope>
    <source>
        <strain evidence="1 2">ATCC 29863</strain>
    </source>
</reference>
<proteinExistence type="predicted"/>
<protein>
    <submittedName>
        <fullName evidence="1">Uncharacterized protein</fullName>
    </submittedName>
</protein>
<evidence type="ECO:0000313" key="2">
    <source>
        <dbReference type="Proteomes" id="UP000004459"/>
    </source>
</evidence>
<evidence type="ECO:0000313" key="1">
    <source>
        <dbReference type="EMBL" id="EHM53864.1"/>
    </source>
</evidence>
<comment type="caution">
    <text evidence="1">The sequence shown here is derived from an EMBL/GenBank/DDBJ whole genome shotgun (WGS) entry which is preliminary data.</text>
</comment>